<sequence length="61" mass="6902">MEPIAVTVRGQGRWVLIHRCLKCGRLRLNRTAGDDNVLLLVRLAALPLTMPPFPLQRPQDD</sequence>
<protein>
    <recommendedName>
        <fullName evidence="1">RNHCP domain-containing protein</fullName>
    </recommendedName>
</protein>
<keyword evidence="3" id="KW-1185">Reference proteome</keyword>
<feature type="domain" description="RNHCP" evidence="1">
    <location>
        <begin position="1"/>
        <end position="40"/>
    </location>
</feature>
<evidence type="ECO:0000259" key="1">
    <source>
        <dbReference type="Pfam" id="PF12647"/>
    </source>
</evidence>
<dbReference type="Proteomes" id="UP000638648">
    <property type="component" value="Unassembled WGS sequence"/>
</dbReference>
<accession>A0A927MSQ8</accession>
<evidence type="ECO:0000313" key="2">
    <source>
        <dbReference type="EMBL" id="MBE1605949.1"/>
    </source>
</evidence>
<dbReference type="InterPro" id="IPR024439">
    <property type="entry name" value="RNHCP"/>
</dbReference>
<evidence type="ECO:0000313" key="3">
    <source>
        <dbReference type="Proteomes" id="UP000638648"/>
    </source>
</evidence>
<reference evidence="2" key="1">
    <citation type="submission" date="2020-10" db="EMBL/GenBank/DDBJ databases">
        <title>Sequencing the genomes of 1000 actinobacteria strains.</title>
        <authorList>
            <person name="Klenk H.-P."/>
        </authorList>
    </citation>
    <scope>NUCLEOTIDE SEQUENCE</scope>
    <source>
        <strain evidence="2">DSM 45354</strain>
    </source>
</reference>
<comment type="caution">
    <text evidence="2">The sequence shown here is derived from an EMBL/GenBank/DDBJ whole genome shotgun (WGS) entry which is preliminary data.</text>
</comment>
<organism evidence="2 3">
    <name type="scientific">Actinopolymorpha pittospori</name>
    <dbReference type="NCBI Taxonomy" id="648752"/>
    <lineage>
        <taxon>Bacteria</taxon>
        <taxon>Bacillati</taxon>
        <taxon>Actinomycetota</taxon>
        <taxon>Actinomycetes</taxon>
        <taxon>Propionibacteriales</taxon>
        <taxon>Actinopolymorphaceae</taxon>
        <taxon>Actinopolymorpha</taxon>
    </lineage>
</organism>
<name>A0A927MSQ8_9ACTN</name>
<dbReference type="EMBL" id="JADBEM010000001">
    <property type="protein sequence ID" value="MBE1605949.1"/>
    <property type="molecule type" value="Genomic_DNA"/>
</dbReference>
<dbReference type="Pfam" id="PF12647">
    <property type="entry name" value="RNHCP"/>
    <property type="match status" value="1"/>
</dbReference>
<gene>
    <name evidence="2" type="ORF">HEB94_002797</name>
</gene>
<proteinExistence type="predicted"/>
<dbReference type="AlphaFoldDB" id="A0A927MSQ8"/>